<keyword evidence="4 6" id="KW-0472">Membrane</keyword>
<dbReference type="PANTHER" id="PTHR10783">
    <property type="entry name" value="XENOTROPIC AND POLYTROPIC RETROVIRUS RECEPTOR 1-RELATED"/>
    <property type="match status" value="1"/>
</dbReference>
<name>A0A6N2N399_SALVM</name>
<dbReference type="Pfam" id="PF03124">
    <property type="entry name" value="EXS"/>
    <property type="match status" value="2"/>
</dbReference>
<dbReference type="GO" id="GO:0005737">
    <property type="term" value="C:cytoplasm"/>
    <property type="evidence" value="ECO:0007669"/>
    <property type="project" value="TreeGrafter"/>
</dbReference>
<feature type="domain" description="EXS" evidence="7">
    <location>
        <begin position="160"/>
        <end position="258"/>
    </location>
</feature>
<dbReference type="AlphaFoldDB" id="A0A6N2N399"/>
<feature type="transmembrane region" description="Helical" evidence="6">
    <location>
        <begin position="142"/>
        <end position="161"/>
    </location>
</feature>
<evidence type="ECO:0000256" key="1">
    <source>
        <dbReference type="ARBA" id="ARBA00004141"/>
    </source>
</evidence>
<protein>
    <recommendedName>
        <fullName evidence="7">EXS domain-containing protein</fullName>
    </recommendedName>
</protein>
<evidence type="ECO:0000259" key="7">
    <source>
        <dbReference type="Pfam" id="PF03124"/>
    </source>
</evidence>
<proteinExistence type="predicted"/>
<evidence type="ECO:0000256" key="5">
    <source>
        <dbReference type="SAM" id="MobiDB-lite"/>
    </source>
</evidence>
<feature type="region of interest" description="Disordered" evidence="5">
    <location>
        <begin position="1"/>
        <end position="22"/>
    </location>
</feature>
<reference evidence="8" key="1">
    <citation type="submission" date="2019-03" db="EMBL/GenBank/DDBJ databases">
        <authorList>
            <person name="Mank J."/>
            <person name="Almeida P."/>
        </authorList>
    </citation>
    <scope>NUCLEOTIDE SEQUENCE</scope>
    <source>
        <strain evidence="8">78183</strain>
    </source>
</reference>
<dbReference type="PANTHER" id="PTHR10783:SF46">
    <property type="entry name" value="PROTEIN ERD1 HOMOLOG 2"/>
    <property type="match status" value="1"/>
</dbReference>
<evidence type="ECO:0000256" key="6">
    <source>
        <dbReference type="SAM" id="Phobius"/>
    </source>
</evidence>
<feature type="domain" description="EXS" evidence="7">
    <location>
        <begin position="279"/>
        <end position="311"/>
    </location>
</feature>
<keyword evidence="3 6" id="KW-1133">Transmembrane helix</keyword>
<dbReference type="EMBL" id="CAADRP010001885">
    <property type="protein sequence ID" value="VFU55358.1"/>
    <property type="molecule type" value="Genomic_DNA"/>
</dbReference>
<dbReference type="InterPro" id="IPR004342">
    <property type="entry name" value="EXS_C"/>
</dbReference>
<comment type="subcellular location">
    <subcellularLocation>
        <location evidence="1">Membrane</location>
        <topology evidence="1">Multi-pass membrane protein</topology>
    </subcellularLocation>
</comment>
<evidence type="ECO:0000256" key="3">
    <source>
        <dbReference type="ARBA" id="ARBA00022989"/>
    </source>
</evidence>
<gene>
    <name evidence="8" type="ORF">SVIM_LOCUS393227</name>
</gene>
<feature type="transmembrane region" description="Helical" evidence="6">
    <location>
        <begin position="88"/>
        <end position="109"/>
    </location>
</feature>
<evidence type="ECO:0000256" key="2">
    <source>
        <dbReference type="ARBA" id="ARBA00022692"/>
    </source>
</evidence>
<evidence type="ECO:0000313" key="8">
    <source>
        <dbReference type="EMBL" id="VFU55358.1"/>
    </source>
</evidence>
<keyword evidence="2 6" id="KW-0812">Transmembrane</keyword>
<organism evidence="8">
    <name type="scientific">Salix viminalis</name>
    <name type="common">Common osier</name>
    <name type="synonym">Basket willow</name>
    <dbReference type="NCBI Taxonomy" id="40686"/>
    <lineage>
        <taxon>Eukaryota</taxon>
        <taxon>Viridiplantae</taxon>
        <taxon>Streptophyta</taxon>
        <taxon>Embryophyta</taxon>
        <taxon>Tracheophyta</taxon>
        <taxon>Spermatophyta</taxon>
        <taxon>Magnoliopsida</taxon>
        <taxon>eudicotyledons</taxon>
        <taxon>Gunneridae</taxon>
        <taxon>Pentapetalae</taxon>
        <taxon>rosids</taxon>
        <taxon>fabids</taxon>
        <taxon>Malpighiales</taxon>
        <taxon>Salicaceae</taxon>
        <taxon>Saliceae</taxon>
        <taxon>Salix</taxon>
    </lineage>
</organism>
<evidence type="ECO:0000256" key="4">
    <source>
        <dbReference type="ARBA" id="ARBA00023136"/>
    </source>
</evidence>
<sequence length="341" mass="39267">MFGSQVIPPNKSPHLRKSGSRPVVFDLDGEQGNTEMEGLLHSTEPSDLKIPSLPISTAAIMPSPILLWRFKIGWDSVMRMSVNLRDLFLYEAFLYYNPLLLVTMMVWLWGVNLWVFAQSTISYAKIFDLDQNHLTHREIWKVATWMTIIVPISMTAYLYLYSHGEVSLAASQPAITFSDFFLADILTSMSKVFSDLERSVCRMVHRQVATIAWFEADSVCGSHSIGIPIILVLPYIFRLFQCVRQYKDTKEKTALFNGLFLGDRKQLHSAFGMDYKLSAHLRHNYLTVFTITALEMVRRFQWVFFRVENEWTKMSSKSNLQLSEISSEEKDKLLAPSDHNV</sequence>
<accession>A0A6N2N399</accession>
<dbReference type="GO" id="GO:0016020">
    <property type="term" value="C:membrane"/>
    <property type="evidence" value="ECO:0007669"/>
    <property type="project" value="UniProtKB-SubCell"/>
</dbReference>